<evidence type="ECO:0000313" key="9">
    <source>
        <dbReference type="EMBL" id="SPF69127.1"/>
    </source>
</evidence>
<evidence type="ECO:0000256" key="6">
    <source>
        <dbReference type="ARBA" id="ARBA00022989"/>
    </source>
</evidence>
<feature type="transmembrane region" description="Helical" evidence="8">
    <location>
        <begin position="52"/>
        <end position="69"/>
    </location>
</feature>
<keyword evidence="7 8" id="KW-0472">Membrane</keyword>
<dbReference type="RefSeq" id="WP_239018470.1">
    <property type="nucleotide sequence ID" value="NZ_OMOH01000009.1"/>
</dbReference>
<dbReference type="GO" id="GO:0005886">
    <property type="term" value="C:plasma membrane"/>
    <property type="evidence" value="ECO:0007669"/>
    <property type="project" value="UniProtKB-SubCell"/>
</dbReference>
<dbReference type="GO" id="GO:0033214">
    <property type="term" value="P:siderophore-iron import into cell"/>
    <property type="evidence" value="ECO:0007669"/>
    <property type="project" value="TreeGrafter"/>
</dbReference>
<keyword evidence="4" id="KW-1003">Cell membrane</keyword>
<dbReference type="Pfam" id="PF01032">
    <property type="entry name" value="FecCD"/>
    <property type="match status" value="1"/>
</dbReference>
<evidence type="ECO:0000256" key="5">
    <source>
        <dbReference type="ARBA" id="ARBA00022692"/>
    </source>
</evidence>
<evidence type="ECO:0000256" key="3">
    <source>
        <dbReference type="ARBA" id="ARBA00022448"/>
    </source>
</evidence>
<dbReference type="PANTHER" id="PTHR30472:SF1">
    <property type="entry name" value="FE(3+) DICITRATE TRANSPORT SYSTEM PERMEASE PROTEIN FECC-RELATED"/>
    <property type="match status" value="1"/>
</dbReference>
<feature type="transmembrane region" description="Helical" evidence="8">
    <location>
        <begin position="138"/>
        <end position="162"/>
    </location>
</feature>
<dbReference type="AlphaFoldDB" id="A0A375I2N2"/>
<dbReference type="InterPro" id="IPR037294">
    <property type="entry name" value="ABC_BtuC-like"/>
</dbReference>
<feature type="transmembrane region" description="Helical" evidence="8">
    <location>
        <begin position="182"/>
        <end position="205"/>
    </location>
</feature>
<dbReference type="SUPFAM" id="SSF81345">
    <property type="entry name" value="ABC transporter involved in vitamin B12 uptake, BtuC"/>
    <property type="match status" value="1"/>
</dbReference>
<dbReference type="FunFam" id="1.10.3470.10:FF:000001">
    <property type="entry name" value="Vitamin B12 ABC transporter permease BtuC"/>
    <property type="match status" value="1"/>
</dbReference>
<dbReference type="Gene3D" id="1.10.3470.10">
    <property type="entry name" value="ABC transporter involved in vitamin B12 uptake, BtuC"/>
    <property type="match status" value="1"/>
</dbReference>
<evidence type="ECO:0000256" key="1">
    <source>
        <dbReference type="ARBA" id="ARBA00004651"/>
    </source>
</evidence>
<evidence type="ECO:0000256" key="4">
    <source>
        <dbReference type="ARBA" id="ARBA00022475"/>
    </source>
</evidence>
<comment type="similarity">
    <text evidence="2">Belongs to the binding-protein-dependent transport system permease family. FecCD subfamily.</text>
</comment>
<proteinExistence type="inferred from homology"/>
<dbReference type="GO" id="GO:0022857">
    <property type="term" value="F:transmembrane transporter activity"/>
    <property type="evidence" value="ECO:0007669"/>
    <property type="project" value="InterPro"/>
</dbReference>
<sequence length="320" mass="32820">MLLGLIVIIFLALVSMSIGSRQLTLVQAWEGLVARDRSAASIIVWQLRLPRTVVAVVVGAALGAAGVVMQALTRNPLAEPGILGVNAGASFAVVLAISVGHVSAVSGYVWFSFIGSAAAAVLVQTMARRRPGAGHARLVLAGVALAAALNSVTGTVTMYDTAAFDSYRFWTLGSFADRDMATVAWTTPFVVSGLLLALACGRSLNVLALGDEQATALGARLGVVRVASLAAITLLCGAATAAAGPISFVGLVVPHVLRLVVGPDQRRLLPLSIVGGPILVLAADIVGRVLTRPDEIEAGVVTAFVGAPVLLALVILRRGR</sequence>
<keyword evidence="5 8" id="KW-0812">Transmembrane</keyword>
<evidence type="ECO:0000256" key="2">
    <source>
        <dbReference type="ARBA" id="ARBA00007935"/>
    </source>
</evidence>
<keyword evidence="3" id="KW-0813">Transport</keyword>
<comment type="subcellular location">
    <subcellularLocation>
        <location evidence="1">Cell membrane</location>
        <topology evidence="1">Multi-pass membrane protein</topology>
    </subcellularLocation>
</comment>
<feature type="transmembrane region" description="Helical" evidence="8">
    <location>
        <begin position="296"/>
        <end position="316"/>
    </location>
</feature>
<keyword evidence="6 8" id="KW-1133">Transmembrane helix</keyword>
<feature type="transmembrane region" description="Helical" evidence="8">
    <location>
        <begin position="81"/>
        <end position="102"/>
    </location>
</feature>
<reference evidence="10" key="1">
    <citation type="submission" date="2018-02" db="EMBL/GenBank/DDBJ databases">
        <authorList>
            <person name="Hornung B."/>
        </authorList>
    </citation>
    <scope>NUCLEOTIDE SEQUENCE [LARGE SCALE GENOMIC DNA]</scope>
</reference>
<dbReference type="PANTHER" id="PTHR30472">
    <property type="entry name" value="FERRIC ENTEROBACTIN TRANSPORT SYSTEM PERMEASE PROTEIN"/>
    <property type="match status" value="1"/>
</dbReference>
<accession>A0A375I2N2</accession>
<organism evidence="9 10">
    <name type="scientific">Propionibacterium ruminifibrarum</name>
    <dbReference type="NCBI Taxonomy" id="1962131"/>
    <lineage>
        <taxon>Bacteria</taxon>
        <taxon>Bacillati</taxon>
        <taxon>Actinomycetota</taxon>
        <taxon>Actinomycetes</taxon>
        <taxon>Propionibacteriales</taxon>
        <taxon>Propionibacteriaceae</taxon>
        <taxon>Propionibacterium</taxon>
    </lineage>
</organism>
<evidence type="ECO:0000256" key="8">
    <source>
        <dbReference type="SAM" id="Phobius"/>
    </source>
</evidence>
<dbReference type="Proteomes" id="UP000265962">
    <property type="component" value="Unassembled WGS sequence"/>
</dbReference>
<dbReference type="EMBL" id="OMOH01000009">
    <property type="protein sequence ID" value="SPF69127.1"/>
    <property type="molecule type" value="Genomic_DNA"/>
</dbReference>
<dbReference type="InterPro" id="IPR000522">
    <property type="entry name" value="ABC_transptr_permease_BtuC"/>
</dbReference>
<dbReference type="CDD" id="cd06550">
    <property type="entry name" value="TM_ABC_iron-siderophores_like"/>
    <property type="match status" value="1"/>
</dbReference>
<name>A0A375I2N2_9ACTN</name>
<gene>
    <name evidence="9" type="ORF">PROPJV5_2088</name>
</gene>
<evidence type="ECO:0000256" key="7">
    <source>
        <dbReference type="ARBA" id="ARBA00023136"/>
    </source>
</evidence>
<keyword evidence="10" id="KW-1185">Reference proteome</keyword>
<evidence type="ECO:0000313" key="10">
    <source>
        <dbReference type="Proteomes" id="UP000265962"/>
    </source>
</evidence>
<protein>
    <submittedName>
        <fullName evidence="9">TM_ABC_iron-siderophores_like</fullName>
    </submittedName>
</protein>
<feature type="transmembrane region" description="Helical" evidence="8">
    <location>
        <begin position="108"/>
        <end position="126"/>
    </location>
</feature>
<feature type="transmembrane region" description="Helical" evidence="8">
    <location>
        <begin position="268"/>
        <end position="290"/>
    </location>
</feature>